<gene>
    <name evidence="1" type="ORF">BCR38DRAFT_218199</name>
</gene>
<protein>
    <submittedName>
        <fullName evidence="1">Uncharacterized protein</fullName>
    </submittedName>
</protein>
<comment type="caution">
    <text evidence="1">The sequence shown here is derived from an EMBL/GenBank/DDBJ whole genome shotgun (WGS) entry which is preliminary data.</text>
</comment>
<dbReference type="GeneID" id="63770431"/>
<dbReference type="Gene3D" id="2.60.40.420">
    <property type="entry name" value="Cupredoxins - blue copper proteins"/>
    <property type="match status" value="1"/>
</dbReference>
<keyword evidence="2" id="KW-1185">Reference proteome</keyword>
<dbReference type="AlphaFoldDB" id="A0A1Y2DUK8"/>
<accession>A0A1Y2DUK8</accession>
<sequence>MTLTVSTNRSVPPPAFSMWMKHGAQTRPTRDIRHLGHLLLRYRTYSWSRPLGLGLGFGCALKIHIVYAAAPSTCSSYPERFDFAPNSTEDVSKKATVRECVFGITQALAALDGIQKPILVINVQRPVPLIEDNVGDTIRIQVNSLMAPDKPPESFIGMGALRIRRRAPSREHAAKRATQIQLL</sequence>
<dbReference type="EMBL" id="MCFJ01000008">
    <property type="protein sequence ID" value="ORY62948.1"/>
    <property type="molecule type" value="Genomic_DNA"/>
</dbReference>
<dbReference type="Proteomes" id="UP000193689">
    <property type="component" value="Unassembled WGS sequence"/>
</dbReference>
<name>A0A1Y2DUK8_9PEZI</name>
<organism evidence="1 2">
    <name type="scientific">Pseudomassariella vexata</name>
    <dbReference type="NCBI Taxonomy" id="1141098"/>
    <lineage>
        <taxon>Eukaryota</taxon>
        <taxon>Fungi</taxon>
        <taxon>Dikarya</taxon>
        <taxon>Ascomycota</taxon>
        <taxon>Pezizomycotina</taxon>
        <taxon>Sordariomycetes</taxon>
        <taxon>Xylariomycetidae</taxon>
        <taxon>Amphisphaeriales</taxon>
        <taxon>Pseudomassariaceae</taxon>
        <taxon>Pseudomassariella</taxon>
    </lineage>
</organism>
<dbReference type="InterPro" id="IPR008972">
    <property type="entry name" value="Cupredoxin"/>
</dbReference>
<dbReference type="InParanoid" id="A0A1Y2DUK8"/>
<evidence type="ECO:0000313" key="1">
    <source>
        <dbReference type="EMBL" id="ORY62948.1"/>
    </source>
</evidence>
<dbReference type="OrthoDB" id="10255118at2759"/>
<reference evidence="1 2" key="1">
    <citation type="submission" date="2016-07" db="EMBL/GenBank/DDBJ databases">
        <title>Pervasive Adenine N6-methylation of Active Genes in Fungi.</title>
        <authorList>
            <consortium name="DOE Joint Genome Institute"/>
            <person name="Mondo S.J."/>
            <person name="Dannebaum R.O."/>
            <person name="Kuo R.C."/>
            <person name="Labutti K."/>
            <person name="Haridas S."/>
            <person name="Kuo A."/>
            <person name="Salamov A."/>
            <person name="Ahrendt S.R."/>
            <person name="Lipzen A."/>
            <person name="Sullivan W."/>
            <person name="Andreopoulos W.B."/>
            <person name="Clum A."/>
            <person name="Lindquist E."/>
            <person name="Daum C."/>
            <person name="Ramamoorthy G.K."/>
            <person name="Gryganskyi A."/>
            <person name="Culley D."/>
            <person name="Magnuson J.K."/>
            <person name="James T.Y."/>
            <person name="O'Malley M.A."/>
            <person name="Stajich J.E."/>
            <person name="Spatafora J.W."/>
            <person name="Visel A."/>
            <person name="Grigoriev I.V."/>
        </authorList>
    </citation>
    <scope>NUCLEOTIDE SEQUENCE [LARGE SCALE GENOMIC DNA]</scope>
    <source>
        <strain evidence="1 2">CBS 129021</strain>
    </source>
</reference>
<dbReference type="RefSeq" id="XP_040714605.1">
    <property type="nucleotide sequence ID" value="XM_040854219.1"/>
</dbReference>
<proteinExistence type="predicted"/>
<evidence type="ECO:0000313" key="2">
    <source>
        <dbReference type="Proteomes" id="UP000193689"/>
    </source>
</evidence>